<evidence type="ECO:0000313" key="6">
    <source>
        <dbReference type="Proteomes" id="UP000628984"/>
    </source>
</evidence>
<dbReference type="SUPFAM" id="SSF46785">
    <property type="entry name" value="Winged helix' DNA-binding domain"/>
    <property type="match status" value="1"/>
</dbReference>
<dbReference type="RefSeq" id="WP_189635157.1">
    <property type="nucleotide sequence ID" value="NZ_BMYQ01000016.1"/>
</dbReference>
<dbReference type="InterPro" id="IPR036388">
    <property type="entry name" value="WH-like_DNA-bd_sf"/>
</dbReference>
<dbReference type="GO" id="GO:0003677">
    <property type="term" value="F:DNA binding"/>
    <property type="evidence" value="ECO:0007669"/>
    <property type="project" value="UniProtKB-KW"/>
</dbReference>
<organism evidence="5 6">
    <name type="scientific">Gemmobacter lanyuensis</name>
    <dbReference type="NCBI Taxonomy" id="1054497"/>
    <lineage>
        <taxon>Bacteria</taxon>
        <taxon>Pseudomonadati</taxon>
        <taxon>Pseudomonadota</taxon>
        <taxon>Alphaproteobacteria</taxon>
        <taxon>Rhodobacterales</taxon>
        <taxon>Paracoccaceae</taxon>
        <taxon>Gemmobacter</taxon>
    </lineage>
</organism>
<gene>
    <name evidence="5" type="ORF">GCM10011452_34800</name>
</gene>
<dbReference type="Gene3D" id="1.10.10.10">
    <property type="entry name" value="Winged helix-like DNA-binding domain superfamily/Winged helix DNA-binding domain"/>
    <property type="match status" value="1"/>
</dbReference>
<dbReference type="GO" id="GO:0003700">
    <property type="term" value="F:DNA-binding transcription factor activity"/>
    <property type="evidence" value="ECO:0007669"/>
    <property type="project" value="InterPro"/>
</dbReference>
<evidence type="ECO:0000259" key="4">
    <source>
        <dbReference type="PROSITE" id="PS50949"/>
    </source>
</evidence>
<dbReference type="PROSITE" id="PS50949">
    <property type="entry name" value="HTH_GNTR"/>
    <property type="match status" value="1"/>
</dbReference>
<comment type="caution">
    <text evidence="5">The sequence shown here is derived from an EMBL/GenBank/DDBJ whole genome shotgun (WGS) entry which is preliminary data.</text>
</comment>
<dbReference type="PANTHER" id="PTHR43537:SF5">
    <property type="entry name" value="UXU OPERON TRANSCRIPTIONAL REGULATOR"/>
    <property type="match status" value="1"/>
</dbReference>
<dbReference type="AlphaFoldDB" id="A0A918J1W0"/>
<keyword evidence="2" id="KW-0238">DNA-binding</keyword>
<dbReference type="Pfam" id="PF07729">
    <property type="entry name" value="FCD"/>
    <property type="match status" value="1"/>
</dbReference>
<dbReference type="PRINTS" id="PR00035">
    <property type="entry name" value="HTHGNTR"/>
</dbReference>
<dbReference type="SMART" id="SM00895">
    <property type="entry name" value="FCD"/>
    <property type="match status" value="1"/>
</dbReference>
<dbReference type="Proteomes" id="UP000628984">
    <property type="component" value="Unassembled WGS sequence"/>
</dbReference>
<sequence>MVGLMDFDPTETPSARDRFDRLYDILKSRICLLDYPPGTRLSEEALAAEFGTSRTPLRRVLVRLEGEGLLQSVHGVGTFVTDADIETLGQTYQLRMELAELLGVLSPNPPNPVLWNRLASLSTEIRQLADNPDARRFGQLNLEFFDEFYRITANEPLREICDRLFVQTSRIWMKSMGAERIDVATEAAIFADEIDDILRALEIGDVRSAALLHRTHISMSFIRMRLAARTT</sequence>
<dbReference type="SMART" id="SM00345">
    <property type="entry name" value="HTH_GNTR"/>
    <property type="match status" value="1"/>
</dbReference>
<accession>A0A918J1W0</accession>
<evidence type="ECO:0000256" key="2">
    <source>
        <dbReference type="ARBA" id="ARBA00023125"/>
    </source>
</evidence>
<proteinExistence type="predicted"/>
<reference evidence="5" key="2">
    <citation type="submission" date="2020-09" db="EMBL/GenBank/DDBJ databases">
        <authorList>
            <person name="Sun Q."/>
            <person name="Kim S."/>
        </authorList>
    </citation>
    <scope>NUCLEOTIDE SEQUENCE</scope>
    <source>
        <strain evidence="5">KCTC 23714</strain>
    </source>
</reference>
<dbReference type="InterPro" id="IPR011711">
    <property type="entry name" value="GntR_C"/>
</dbReference>
<dbReference type="InterPro" id="IPR008920">
    <property type="entry name" value="TF_FadR/GntR_C"/>
</dbReference>
<dbReference type="InterPro" id="IPR036390">
    <property type="entry name" value="WH_DNA-bd_sf"/>
</dbReference>
<feature type="domain" description="HTH gntR-type" evidence="4">
    <location>
        <begin position="16"/>
        <end position="83"/>
    </location>
</feature>
<protein>
    <submittedName>
        <fullName evidence="5">GntR family transcriptional regulator</fullName>
    </submittedName>
</protein>
<evidence type="ECO:0000256" key="1">
    <source>
        <dbReference type="ARBA" id="ARBA00023015"/>
    </source>
</evidence>
<dbReference type="Gene3D" id="1.20.120.530">
    <property type="entry name" value="GntR ligand-binding domain-like"/>
    <property type="match status" value="1"/>
</dbReference>
<dbReference type="Pfam" id="PF00392">
    <property type="entry name" value="GntR"/>
    <property type="match status" value="1"/>
</dbReference>
<dbReference type="EMBL" id="BMYQ01000016">
    <property type="protein sequence ID" value="GGW43567.1"/>
    <property type="molecule type" value="Genomic_DNA"/>
</dbReference>
<dbReference type="InterPro" id="IPR000524">
    <property type="entry name" value="Tscrpt_reg_HTH_GntR"/>
</dbReference>
<name>A0A918J1W0_9RHOB</name>
<keyword evidence="6" id="KW-1185">Reference proteome</keyword>
<reference evidence="5" key="1">
    <citation type="journal article" date="2014" name="Int. J. Syst. Evol. Microbiol.">
        <title>Complete genome sequence of Corynebacterium casei LMG S-19264T (=DSM 44701T), isolated from a smear-ripened cheese.</title>
        <authorList>
            <consortium name="US DOE Joint Genome Institute (JGI-PGF)"/>
            <person name="Walter F."/>
            <person name="Albersmeier A."/>
            <person name="Kalinowski J."/>
            <person name="Ruckert C."/>
        </authorList>
    </citation>
    <scope>NUCLEOTIDE SEQUENCE</scope>
    <source>
        <strain evidence="5">KCTC 23714</strain>
    </source>
</reference>
<evidence type="ECO:0000313" key="5">
    <source>
        <dbReference type="EMBL" id="GGW43567.1"/>
    </source>
</evidence>
<dbReference type="PANTHER" id="PTHR43537">
    <property type="entry name" value="TRANSCRIPTIONAL REGULATOR, GNTR FAMILY"/>
    <property type="match status" value="1"/>
</dbReference>
<keyword evidence="1" id="KW-0805">Transcription regulation</keyword>
<keyword evidence="3" id="KW-0804">Transcription</keyword>
<dbReference type="CDD" id="cd07377">
    <property type="entry name" value="WHTH_GntR"/>
    <property type="match status" value="1"/>
</dbReference>
<dbReference type="SUPFAM" id="SSF48008">
    <property type="entry name" value="GntR ligand-binding domain-like"/>
    <property type="match status" value="1"/>
</dbReference>
<evidence type="ECO:0000256" key="3">
    <source>
        <dbReference type="ARBA" id="ARBA00023163"/>
    </source>
</evidence>